<name>A0A7T7L6R5_9ACTN</name>
<dbReference type="GO" id="GO:0008168">
    <property type="term" value="F:methyltransferase activity"/>
    <property type="evidence" value="ECO:0007669"/>
    <property type="project" value="UniProtKB-KW"/>
</dbReference>
<proteinExistence type="predicted"/>
<dbReference type="KEGG" id="slf:JEQ17_48960"/>
<evidence type="ECO:0000259" key="1">
    <source>
        <dbReference type="Pfam" id="PF13649"/>
    </source>
</evidence>
<dbReference type="InterPro" id="IPR041698">
    <property type="entry name" value="Methyltransf_25"/>
</dbReference>
<organism evidence="2 3">
    <name type="scientific">Streptomyces liliifuscus</name>
    <dbReference type="NCBI Taxonomy" id="2797636"/>
    <lineage>
        <taxon>Bacteria</taxon>
        <taxon>Bacillati</taxon>
        <taxon>Actinomycetota</taxon>
        <taxon>Actinomycetes</taxon>
        <taxon>Kitasatosporales</taxon>
        <taxon>Streptomycetaceae</taxon>
        <taxon>Streptomyces</taxon>
    </lineage>
</organism>
<protein>
    <submittedName>
        <fullName evidence="2">Class I SAM-dependent methyltransferase</fullName>
    </submittedName>
</protein>
<sequence length="256" mass="28336">MPRAQAVPDQEPWWITNYRGRGPHQRYSHHNHAKTRRSVGFFIHHMGLRPSQAILDLCCAFGRHTHEFTRRGFPRTVGVDLSPDMLAHAASSAGANGRRPRFVRADVRALPFRNASADAVLMLRSFGFLDTPEEDLVVLKEAARVLRPGALLGMDHFPPNSATAKVGTRILKGPEATTTVHTTWDPATARLNSRMSTRYEDGHVEPFHSSSRLYTPEELRGAFAEAGFTVHGTFGGYDGSPLTGDSTRCIVVARRA</sequence>
<geneLocation type="plasmid" evidence="2 3">
    <name>unnamed1</name>
</geneLocation>
<keyword evidence="2" id="KW-0614">Plasmid</keyword>
<dbReference type="Gene3D" id="3.40.50.150">
    <property type="entry name" value="Vaccinia Virus protein VP39"/>
    <property type="match status" value="1"/>
</dbReference>
<gene>
    <name evidence="2" type="ORF">JEQ17_48960</name>
</gene>
<dbReference type="SUPFAM" id="SSF53335">
    <property type="entry name" value="S-adenosyl-L-methionine-dependent methyltransferases"/>
    <property type="match status" value="1"/>
</dbReference>
<evidence type="ECO:0000313" key="3">
    <source>
        <dbReference type="Proteomes" id="UP000595636"/>
    </source>
</evidence>
<dbReference type="PANTHER" id="PTHR43591:SF110">
    <property type="entry name" value="RHODANESE DOMAIN-CONTAINING PROTEIN"/>
    <property type="match status" value="1"/>
</dbReference>
<dbReference type="Pfam" id="PF13649">
    <property type="entry name" value="Methyltransf_25"/>
    <property type="match status" value="1"/>
</dbReference>
<reference evidence="2 3" key="1">
    <citation type="submission" date="2020-12" db="EMBL/GenBank/DDBJ databases">
        <title>A novel species.</title>
        <authorList>
            <person name="Li K."/>
        </authorList>
    </citation>
    <scope>NUCLEOTIDE SEQUENCE [LARGE SCALE GENOMIC DNA]</scope>
    <source>
        <strain evidence="2 3">ZYC-3</strain>
        <plasmid evidence="2 3">unnamed1</plasmid>
    </source>
</reference>
<dbReference type="GO" id="GO:0032259">
    <property type="term" value="P:methylation"/>
    <property type="evidence" value="ECO:0007669"/>
    <property type="project" value="UniProtKB-KW"/>
</dbReference>
<dbReference type="AlphaFoldDB" id="A0A7T7L6R5"/>
<keyword evidence="3" id="KW-1185">Reference proteome</keyword>
<keyword evidence="2" id="KW-0489">Methyltransferase</keyword>
<dbReference type="Proteomes" id="UP000595636">
    <property type="component" value="Plasmid unnamed1"/>
</dbReference>
<keyword evidence="2" id="KW-0808">Transferase</keyword>
<feature type="domain" description="Methyltransferase" evidence="1">
    <location>
        <begin position="54"/>
        <end position="149"/>
    </location>
</feature>
<dbReference type="RefSeq" id="WP_200402225.1">
    <property type="nucleotide sequence ID" value="NZ_CP066832.1"/>
</dbReference>
<dbReference type="EMBL" id="CP066832">
    <property type="protein sequence ID" value="QQM47499.1"/>
    <property type="molecule type" value="Genomic_DNA"/>
</dbReference>
<dbReference type="CDD" id="cd02440">
    <property type="entry name" value="AdoMet_MTases"/>
    <property type="match status" value="1"/>
</dbReference>
<evidence type="ECO:0000313" key="2">
    <source>
        <dbReference type="EMBL" id="QQM47499.1"/>
    </source>
</evidence>
<dbReference type="InterPro" id="IPR029063">
    <property type="entry name" value="SAM-dependent_MTases_sf"/>
</dbReference>
<dbReference type="PANTHER" id="PTHR43591">
    <property type="entry name" value="METHYLTRANSFERASE"/>
    <property type="match status" value="1"/>
</dbReference>
<accession>A0A7T7L6R5</accession>